<dbReference type="eggNOG" id="ENOG502TB64">
    <property type="taxonomic scope" value="Eukaryota"/>
</dbReference>
<reference evidence="2 3" key="1">
    <citation type="journal article" date="2011" name="PLoS Genet.">
        <title>Finished genome of the fungal wheat pathogen Mycosphaerella graminicola reveals dispensome structure, chromosome plasticity, and stealth pathogenesis.</title>
        <authorList>
            <person name="Goodwin S.B."/>
            <person name="Ben M'barek S."/>
            <person name="Dhillon B."/>
            <person name="Wittenberg A.H.J."/>
            <person name="Crane C.F."/>
            <person name="Hane J.K."/>
            <person name="Foster A.J."/>
            <person name="Van der Lee T.A.J."/>
            <person name="Grimwood J."/>
            <person name="Aerts A."/>
            <person name="Antoniw J."/>
            <person name="Bailey A."/>
            <person name="Bluhm B."/>
            <person name="Bowler J."/>
            <person name="Bristow J."/>
            <person name="van der Burgt A."/>
            <person name="Canto-Canche B."/>
            <person name="Churchill A.C.L."/>
            <person name="Conde-Ferraez L."/>
            <person name="Cools H.J."/>
            <person name="Coutinho P.M."/>
            <person name="Csukai M."/>
            <person name="Dehal P."/>
            <person name="De Wit P."/>
            <person name="Donzelli B."/>
            <person name="van de Geest H.C."/>
            <person name="van Ham R.C.H.J."/>
            <person name="Hammond-Kosack K.E."/>
            <person name="Henrissat B."/>
            <person name="Kilian A."/>
            <person name="Kobayashi A.K."/>
            <person name="Koopmann E."/>
            <person name="Kourmpetis Y."/>
            <person name="Kuzniar A."/>
            <person name="Lindquist E."/>
            <person name="Lombard V."/>
            <person name="Maliepaard C."/>
            <person name="Martins N."/>
            <person name="Mehrabi R."/>
            <person name="Nap J.P.H."/>
            <person name="Ponomarenko A."/>
            <person name="Rudd J.J."/>
            <person name="Salamov A."/>
            <person name="Schmutz J."/>
            <person name="Schouten H.J."/>
            <person name="Shapiro H."/>
            <person name="Stergiopoulos I."/>
            <person name="Torriani S.F.F."/>
            <person name="Tu H."/>
            <person name="de Vries R.P."/>
            <person name="Waalwijk C."/>
            <person name="Ware S.B."/>
            <person name="Wiebenga A."/>
            <person name="Zwiers L.-H."/>
            <person name="Oliver R.P."/>
            <person name="Grigoriev I.V."/>
            <person name="Kema G.H.J."/>
        </authorList>
    </citation>
    <scope>NUCLEOTIDE SEQUENCE [LARGE SCALE GENOMIC DNA]</scope>
    <source>
        <strain evidence="3">CBS 115943 / IPO323</strain>
    </source>
</reference>
<dbReference type="EMBL" id="CM001205">
    <property type="protein sequence ID" value="EGP83990.1"/>
    <property type="molecule type" value="Genomic_DNA"/>
</dbReference>
<feature type="compositionally biased region" description="Acidic residues" evidence="1">
    <location>
        <begin position="1038"/>
        <end position="1064"/>
    </location>
</feature>
<organism evidence="2 3">
    <name type="scientific">Zymoseptoria tritici (strain CBS 115943 / IPO323)</name>
    <name type="common">Speckled leaf blotch fungus</name>
    <name type="synonym">Septoria tritici</name>
    <dbReference type="NCBI Taxonomy" id="336722"/>
    <lineage>
        <taxon>Eukaryota</taxon>
        <taxon>Fungi</taxon>
        <taxon>Dikarya</taxon>
        <taxon>Ascomycota</taxon>
        <taxon>Pezizomycotina</taxon>
        <taxon>Dothideomycetes</taxon>
        <taxon>Dothideomycetidae</taxon>
        <taxon>Mycosphaerellales</taxon>
        <taxon>Mycosphaerellaceae</taxon>
        <taxon>Zymoseptoria</taxon>
    </lineage>
</organism>
<evidence type="ECO:0000313" key="3">
    <source>
        <dbReference type="Proteomes" id="UP000008062"/>
    </source>
</evidence>
<dbReference type="GeneID" id="13398336"/>
<dbReference type="Proteomes" id="UP000008062">
    <property type="component" value="Chromosome 10"/>
</dbReference>
<dbReference type="OrthoDB" id="3647414at2759"/>
<gene>
    <name evidence="2" type="ORF">MYCGRDRAFT_96415</name>
</gene>
<proteinExistence type="predicted"/>
<feature type="region of interest" description="Disordered" evidence="1">
    <location>
        <begin position="996"/>
        <end position="1065"/>
    </location>
</feature>
<dbReference type="AlphaFoldDB" id="F9XKU6"/>
<dbReference type="KEGG" id="ztr:MYCGRDRAFT_96415"/>
<dbReference type="InParanoid" id="F9XKU6"/>
<accession>F9XKU6</accession>
<sequence>MSSSRMISLKDHPVPPTLIHGTEEALDSLQRACNHYRLAPDTSSTLSGDAVVEQSVQCLRRINCFPPHEDLEVLNYPSEPLNEPAQTTISAPFLNDEINIDMLLAGLDAANDLFHHRIFQLGVLTYTTAEEGYSQQAELFWTMRNKKATNTLWLARFIFIGSDPANYSESFSPFTFRPNNSTPRPEHTRLFIYTADKDIAAYCKYAHLTSAEILDGAAHPDEIFGQLLLRVAKHYTNAQLSDMINELRVKEKMKPRTPNMITKLISQAAKWDAVRNGVTYKDARLEFDGKREELGTKDVRLGNSGVKRKVEEEEDEDYVEDGEDDEDDVKGEVLEDWDSEMPTAGASKEDGFSGDYSELDGDVKMESDGDFPCTENGFSKVQGMYYNTRPEVSSFFPSIVHVHMSHLPAVSQDVPHRPRDLQQVLVGSRNFLPLLSAAETSLVNAIVLVQQTPFSNSCDKTSLDDGQSATCSSLKQCNLQRVAQIPHDRIFGKPGPAIILKGRRSAISELQKAVQQEDLIVQLSKPQNAGEVLATSLESLRLKDALPSLRDTMELPKRSATYQASRGIRPEDWTHPIDLRHQVNPPFSLKELDIHKTLGALKVHQRLHGKGHVCQVGILSKLDFDDEHHVYLFSSDVEKAATDTMWLFRECTTDVRGAMAIEESWRGFMSRREALDPAANNEELAEPYETAIDPQLQSKRVDLPRESVQSSLAQQQYQGLIYQPYSEHTAGHQAEPQQLMDDLATAEMYQPERFFDSMPNTNIYTSAANLPGYGDFSMFDNGGNYLSTYPQYGYDNPHFDQTTNLNSLTDRSQLFTQLGHHPGWFENTTSPTTSISHSTPDRPLQAEQEPYQQTPPRAPKTTRNPIIPRQINGQPTTTQLDSLTNEEILSGAIDPKYIVGNLILRLARSYSNTEIAERCNAQSTKKLSHNLYTKRITKALKDKYGSDREKYAEARRRFNRERKGNGVSVGVVKMGRNGGRMRDGIRRVERLETIQEEGDEDVGTGGNEVGGRALRSRRQRRKLPSAIKFEGGEYVEVHDEEEEKPDMDEDGEYKEVPSDIDDTDVGYFEEGLEMDVD</sequence>
<name>F9XKU6_ZYMTI</name>
<feature type="region of interest" description="Disordered" evidence="1">
    <location>
        <begin position="305"/>
        <end position="329"/>
    </location>
</feature>
<evidence type="ECO:0000256" key="1">
    <source>
        <dbReference type="SAM" id="MobiDB-lite"/>
    </source>
</evidence>
<evidence type="ECO:0000313" key="2">
    <source>
        <dbReference type="EMBL" id="EGP83990.1"/>
    </source>
</evidence>
<keyword evidence="3" id="KW-1185">Reference proteome</keyword>
<feature type="compositionally biased region" description="Basic residues" evidence="1">
    <location>
        <begin position="1014"/>
        <end position="1023"/>
    </location>
</feature>
<dbReference type="RefSeq" id="XP_003849014.1">
    <property type="nucleotide sequence ID" value="XM_003848966.1"/>
</dbReference>
<protein>
    <submittedName>
        <fullName evidence="2">Uncharacterized protein</fullName>
    </submittedName>
</protein>
<feature type="compositionally biased region" description="Acidic residues" evidence="1">
    <location>
        <begin position="312"/>
        <end position="329"/>
    </location>
</feature>
<feature type="region of interest" description="Disordered" evidence="1">
    <location>
        <begin position="822"/>
        <end position="877"/>
    </location>
</feature>
<dbReference type="HOGENOM" id="CLU_286708_0_0_1"/>
<feature type="compositionally biased region" description="Low complexity" evidence="1">
    <location>
        <begin position="828"/>
        <end position="838"/>
    </location>
</feature>